<reference evidence="9" key="1">
    <citation type="submission" date="2021-06" db="EMBL/GenBank/DDBJ databases">
        <authorList>
            <person name="Kallberg Y."/>
            <person name="Tangrot J."/>
            <person name="Rosling A."/>
        </authorList>
    </citation>
    <scope>NUCLEOTIDE SEQUENCE</scope>
    <source>
        <strain evidence="9">FL130A</strain>
    </source>
</reference>
<evidence type="ECO:0000256" key="7">
    <source>
        <dbReference type="SAM" id="MobiDB-lite"/>
    </source>
</evidence>
<evidence type="ECO:0000256" key="6">
    <source>
        <dbReference type="ARBA" id="ARBA00022833"/>
    </source>
</evidence>
<dbReference type="SUPFAM" id="SSF57850">
    <property type="entry name" value="RING/U-box"/>
    <property type="match status" value="1"/>
</dbReference>
<dbReference type="GO" id="GO:0016567">
    <property type="term" value="P:protein ubiquitination"/>
    <property type="evidence" value="ECO:0007669"/>
    <property type="project" value="InterPro"/>
</dbReference>
<evidence type="ECO:0000259" key="8">
    <source>
        <dbReference type="PROSITE" id="PS51873"/>
    </source>
</evidence>
<feature type="domain" description="RING-type" evidence="8">
    <location>
        <begin position="77"/>
        <end position="187"/>
    </location>
</feature>
<dbReference type="PANTHER" id="PTHR11685">
    <property type="entry name" value="RBR FAMILY RING FINGER AND IBR DOMAIN-CONTAINING"/>
    <property type="match status" value="1"/>
</dbReference>
<feature type="region of interest" description="Disordered" evidence="7">
    <location>
        <begin position="1"/>
        <end position="23"/>
    </location>
</feature>
<evidence type="ECO:0000313" key="9">
    <source>
        <dbReference type="EMBL" id="CAG8660154.1"/>
    </source>
</evidence>
<keyword evidence="2" id="KW-0479">Metal-binding</keyword>
<dbReference type="EMBL" id="CAJVPS010010772">
    <property type="protein sequence ID" value="CAG8660154.1"/>
    <property type="molecule type" value="Genomic_DNA"/>
</dbReference>
<gene>
    <name evidence="9" type="ORF">ALEPTO_LOCUS10298</name>
</gene>
<dbReference type="PROSITE" id="PS51873">
    <property type="entry name" value="TRIAD"/>
    <property type="match status" value="1"/>
</dbReference>
<dbReference type="OrthoDB" id="1431934at2759"/>
<dbReference type="Gene3D" id="3.30.40.10">
    <property type="entry name" value="Zinc/RING finger domain, C3HC4 (zinc finger)"/>
    <property type="match status" value="1"/>
</dbReference>
<keyword evidence="3" id="KW-0677">Repeat</keyword>
<dbReference type="InterPro" id="IPR031127">
    <property type="entry name" value="E3_UB_ligase_RBR"/>
</dbReference>
<comment type="caution">
    <text evidence="9">The sequence shown here is derived from an EMBL/GenBank/DDBJ whole genome shotgun (WGS) entry which is preliminary data.</text>
</comment>
<dbReference type="GO" id="GO:0004842">
    <property type="term" value="F:ubiquitin-protein transferase activity"/>
    <property type="evidence" value="ECO:0007669"/>
    <property type="project" value="InterPro"/>
</dbReference>
<keyword evidence="10" id="KW-1185">Reference proteome</keyword>
<feature type="region of interest" description="Disordered" evidence="7">
    <location>
        <begin position="31"/>
        <end position="50"/>
    </location>
</feature>
<protein>
    <submittedName>
        <fullName evidence="9">9002_t:CDS:1</fullName>
    </submittedName>
</protein>
<evidence type="ECO:0000256" key="5">
    <source>
        <dbReference type="ARBA" id="ARBA00022786"/>
    </source>
</evidence>
<name>A0A9N9H7X9_9GLOM</name>
<keyword evidence="4" id="KW-0863">Zinc-finger</keyword>
<evidence type="ECO:0000256" key="3">
    <source>
        <dbReference type="ARBA" id="ARBA00022737"/>
    </source>
</evidence>
<evidence type="ECO:0000313" key="10">
    <source>
        <dbReference type="Proteomes" id="UP000789508"/>
    </source>
</evidence>
<dbReference type="GO" id="GO:0008270">
    <property type="term" value="F:zinc ion binding"/>
    <property type="evidence" value="ECO:0007669"/>
    <property type="project" value="UniProtKB-KW"/>
</dbReference>
<feature type="non-terminal residue" evidence="9">
    <location>
        <position position="187"/>
    </location>
</feature>
<keyword evidence="5" id="KW-0833">Ubl conjugation pathway</keyword>
<dbReference type="Proteomes" id="UP000789508">
    <property type="component" value="Unassembled WGS sequence"/>
</dbReference>
<proteinExistence type="predicted"/>
<keyword evidence="1" id="KW-0808">Transferase</keyword>
<evidence type="ECO:0000256" key="1">
    <source>
        <dbReference type="ARBA" id="ARBA00022679"/>
    </source>
</evidence>
<feature type="compositionally biased region" description="Polar residues" evidence="7">
    <location>
        <begin position="31"/>
        <end position="42"/>
    </location>
</feature>
<organism evidence="9 10">
    <name type="scientific">Ambispora leptoticha</name>
    <dbReference type="NCBI Taxonomy" id="144679"/>
    <lineage>
        <taxon>Eukaryota</taxon>
        <taxon>Fungi</taxon>
        <taxon>Fungi incertae sedis</taxon>
        <taxon>Mucoromycota</taxon>
        <taxon>Glomeromycotina</taxon>
        <taxon>Glomeromycetes</taxon>
        <taxon>Archaeosporales</taxon>
        <taxon>Ambisporaceae</taxon>
        <taxon>Ambispora</taxon>
    </lineage>
</organism>
<evidence type="ECO:0000256" key="2">
    <source>
        <dbReference type="ARBA" id="ARBA00022723"/>
    </source>
</evidence>
<accession>A0A9N9H7X9</accession>
<dbReference type="InterPro" id="IPR044066">
    <property type="entry name" value="TRIAD_supradom"/>
</dbReference>
<dbReference type="AlphaFoldDB" id="A0A9N9H7X9"/>
<dbReference type="InterPro" id="IPR013083">
    <property type="entry name" value="Znf_RING/FYVE/PHD"/>
</dbReference>
<evidence type="ECO:0000256" key="4">
    <source>
        <dbReference type="ARBA" id="ARBA00022771"/>
    </source>
</evidence>
<sequence>MGNFVSSEFDNFSSSGSLGSSATYSSTQFQRRSGSATYNRTPLQRRGSATLRRSLISTQFPQTVSSATNSSSNNQNKTKECAVCCEDIVASDFLQITSGCKHPVTVCRGCVNRHVESHLTNKGSVIITCPTLGCTQQLEHHDVKRLTESEVFKRYDTFSLREALRAMPEFRWCKNARCGSGQIHYQQ</sequence>
<keyword evidence="6" id="KW-0862">Zinc</keyword>